<dbReference type="EMBL" id="BAABGY010000002">
    <property type="protein sequence ID" value="GAA4320983.1"/>
    <property type="molecule type" value="Genomic_DNA"/>
</dbReference>
<evidence type="ECO:0000256" key="3">
    <source>
        <dbReference type="ARBA" id="ARBA00022475"/>
    </source>
</evidence>
<organism evidence="16 17">
    <name type="scientific">Flaviaesturariibacter amylovorans</name>
    <dbReference type="NCBI Taxonomy" id="1084520"/>
    <lineage>
        <taxon>Bacteria</taxon>
        <taxon>Pseudomonadati</taxon>
        <taxon>Bacteroidota</taxon>
        <taxon>Chitinophagia</taxon>
        <taxon>Chitinophagales</taxon>
        <taxon>Chitinophagaceae</taxon>
        <taxon>Flaviaestuariibacter</taxon>
    </lineage>
</organism>
<sequence length="119" mass="12938">MRTFLKSFVFAARGIRAFFRTERNGQIQGAVALVAIAAGLYFGISRAEWIVLLACIAAVISLEMLNSALETLCNLYSTDYHPLIGRIKDGAAGAVLWTSAGAAIIGILLFWPHVRALFH</sequence>
<evidence type="ECO:0000256" key="11">
    <source>
        <dbReference type="ARBA" id="ARBA00023098"/>
    </source>
</evidence>
<dbReference type="CDD" id="cd14265">
    <property type="entry name" value="UDPK_IM_like"/>
    <property type="match status" value="1"/>
</dbReference>
<evidence type="ECO:0000256" key="1">
    <source>
        <dbReference type="ARBA" id="ARBA00004651"/>
    </source>
</evidence>
<evidence type="ECO:0000256" key="9">
    <source>
        <dbReference type="ARBA" id="ARBA00022840"/>
    </source>
</evidence>
<feature type="transmembrane region" description="Helical" evidence="15">
    <location>
        <begin position="90"/>
        <end position="111"/>
    </location>
</feature>
<evidence type="ECO:0000256" key="8">
    <source>
        <dbReference type="ARBA" id="ARBA00022777"/>
    </source>
</evidence>
<keyword evidence="9" id="KW-0067">ATP-binding</keyword>
<proteinExistence type="inferred from homology"/>
<dbReference type="InterPro" id="IPR000829">
    <property type="entry name" value="DAGK"/>
</dbReference>
<evidence type="ECO:0000256" key="12">
    <source>
        <dbReference type="ARBA" id="ARBA00023136"/>
    </source>
</evidence>
<dbReference type="Gene3D" id="1.10.287.3610">
    <property type="match status" value="1"/>
</dbReference>
<keyword evidence="7" id="KW-0547">Nucleotide-binding</keyword>
<evidence type="ECO:0000256" key="13">
    <source>
        <dbReference type="ARBA" id="ARBA00023209"/>
    </source>
</evidence>
<evidence type="ECO:0000256" key="4">
    <source>
        <dbReference type="ARBA" id="ARBA00022516"/>
    </source>
</evidence>
<evidence type="ECO:0000256" key="15">
    <source>
        <dbReference type="SAM" id="Phobius"/>
    </source>
</evidence>
<keyword evidence="17" id="KW-1185">Reference proteome</keyword>
<keyword evidence="6 15" id="KW-0812">Transmembrane</keyword>
<keyword evidence="12 15" id="KW-0472">Membrane</keyword>
<evidence type="ECO:0000256" key="2">
    <source>
        <dbReference type="ARBA" id="ARBA00005967"/>
    </source>
</evidence>
<comment type="subcellular location">
    <subcellularLocation>
        <location evidence="1">Cell membrane</location>
        <topology evidence="1">Multi-pass membrane protein</topology>
    </subcellularLocation>
</comment>
<keyword evidence="10 15" id="KW-1133">Transmembrane helix</keyword>
<comment type="similarity">
    <text evidence="2">Belongs to the bacterial diacylglycerol kinase family.</text>
</comment>
<dbReference type="InterPro" id="IPR033717">
    <property type="entry name" value="UDPK"/>
</dbReference>
<comment type="caution">
    <text evidence="16">The sequence shown here is derived from an EMBL/GenBank/DDBJ whole genome shotgun (WGS) entry which is preliminary data.</text>
</comment>
<keyword evidence="14" id="KW-1208">Phospholipid metabolism</keyword>
<evidence type="ECO:0000313" key="16">
    <source>
        <dbReference type="EMBL" id="GAA4320983.1"/>
    </source>
</evidence>
<keyword evidence="11" id="KW-0443">Lipid metabolism</keyword>
<dbReference type="PANTHER" id="PTHR34299">
    <property type="entry name" value="DIACYLGLYCEROL KINASE"/>
    <property type="match status" value="1"/>
</dbReference>
<dbReference type="GO" id="GO:0016301">
    <property type="term" value="F:kinase activity"/>
    <property type="evidence" value="ECO:0007669"/>
    <property type="project" value="UniProtKB-KW"/>
</dbReference>
<dbReference type="Proteomes" id="UP001501725">
    <property type="component" value="Unassembled WGS sequence"/>
</dbReference>
<evidence type="ECO:0000313" key="17">
    <source>
        <dbReference type="Proteomes" id="UP001501725"/>
    </source>
</evidence>
<dbReference type="InterPro" id="IPR036945">
    <property type="entry name" value="DAGK_sf"/>
</dbReference>
<name>A0ABP8GB14_9BACT</name>
<keyword evidence="13" id="KW-0594">Phospholipid biosynthesis</keyword>
<feature type="transmembrane region" description="Helical" evidence="15">
    <location>
        <begin position="25"/>
        <end position="44"/>
    </location>
</feature>
<accession>A0ABP8GB14</accession>
<reference evidence="17" key="1">
    <citation type="journal article" date="2019" name="Int. J. Syst. Evol. Microbiol.">
        <title>The Global Catalogue of Microorganisms (GCM) 10K type strain sequencing project: providing services to taxonomists for standard genome sequencing and annotation.</title>
        <authorList>
            <consortium name="The Broad Institute Genomics Platform"/>
            <consortium name="The Broad Institute Genome Sequencing Center for Infectious Disease"/>
            <person name="Wu L."/>
            <person name="Ma J."/>
        </authorList>
    </citation>
    <scope>NUCLEOTIDE SEQUENCE [LARGE SCALE GENOMIC DNA]</scope>
    <source>
        <strain evidence="17">JCM 17919</strain>
    </source>
</reference>
<gene>
    <name evidence="16" type="ORF">GCM10023184_06430</name>
</gene>
<evidence type="ECO:0000256" key="10">
    <source>
        <dbReference type="ARBA" id="ARBA00022989"/>
    </source>
</evidence>
<keyword evidence="8 16" id="KW-0418">Kinase</keyword>
<keyword evidence="4" id="KW-0444">Lipid biosynthesis</keyword>
<evidence type="ECO:0000256" key="6">
    <source>
        <dbReference type="ARBA" id="ARBA00022692"/>
    </source>
</evidence>
<evidence type="ECO:0000256" key="5">
    <source>
        <dbReference type="ARBA" id="ARBA00022679"/>
    </source>
</evidence>
<keyword evidence="5" id="KW-0808">Transferase</keyword>
<protein>
    <submittedName>
        <fullName evidence="16">Diacylglycerol kinase family protein</fullName>
    </submittedName>
</protein>
<dbReference type="PANTHER" id="PTHR34299:SF1">
    <property type="entry name" value="DIACYLGLYCEROL KINASE"/>
    <property type="match status" value="1"/>
</dbReference>
<keyword evidence="3" id="KW-1003">Cell membrane</keyword>
<evidence type="ECO:0000256" key="7">
    <source>
        <dbReference type="ARBA" id="ARBA00022741"/>
    </source>
</evidence>
<dbReference type="RefSeq" id="WP_345253324.1">
    <property type="nucleotide sequence ID" value="NZ_BAABGY010000002.1"/>
</dbReference>
<feature type="transmembrane region" description="Helical" evidence="15">
    <location>
        <begin position="50"/>
        <end position="69"/>
    </location>
</feature>
<dbReference type="Pfam" id="PF01219">
    <property type="entry name" value="DAGK_prokar"/>
    <property type="match status" value="1"/>
</dbReference>
<evidence type="ECO:0000256" key="14">
    <source>
        <dbReference type="ARBA" id="ARBA00023264"/>
    </source>
</evidence>